<dbReference type="Gene3D" id="3.30.70.560">
    <property type="entry name" value="7,8-Dihydro-6-hydroxymethylpterin-pyrophosphokinase HPPK"/>
    <property type="match status" value="1"/>
</dbReference>
<name>A0A927WNP0_SELRU</name>
<feature type="domain" description="DHFR" evidence="9">
    <location>
        <begin position="166"/>
        <end position="332"/>
    </location>
</feature>
<dbReference type="Pfam" id="PF01288">
    <property type="entry name" value="HPPK"/>
    <property type="match status" value="1"/>
</dbReference>
<comment type="caution">
    <text evidence="10">The sequence shown here is derived from an EMBL/GenBank/DDBJ whole genome shotgun (WGS) entry which is preliminary data.</text>
</comment>
<sequence>MNIYLSLGANLGSRGETLREALRQIACLPQTALKAVAPFYETAPWGNLQQPAFINTAAMVETELSPLNFLHKTQQIELDLGRVRHEHWGARTIDIDLLWAEDFASDTEELKLPHPYVTERAFVLLPLRDIAPDLLVQGRTVADWCREEMIMQQAIQPAAELSEPYPLSMIACVDEQMGIGRQGNLLVHHAEDMQHFRQKTLGQVVIMGRKTLESLPEGKPLPGRINIVLSRSLVRDDVFVCRNLAELWTLLGKLRMDEPDRKFICMGGGEIYALLLPYAKEIWLTEVAGKFAADAFFPAVEGFFEMAREARSGLSFVRLLRAGADYFCPIAK</sequence>
<dbReference type="PROSITE" id="PS00794">
    <property type="entry name" value="HPPK"/>
    <property type="match status" value="1"/>
</dbReference>
<dbReference type="GO" id="GO:0004146">
    <property type="term" value="F:dihydrofolate reductase activity"/>
    <property type="evidence" value="ECO:0007669"/>
    <property type="project" value="InterPro"/>
</dbReference>
<evidence type="ECO:0000313" key="11">
    <source>
        <dbReference type="Proteomes" id="UP000761380"/>
    </source>
</evidence>
<dbReference type="GO" id="GO:0016301">
    <property type="term" value="F:kinase activity"/>
    <property type="evidence" value="ECO:0007669"/>
    <property type="project" value="UniProtKB-KW"/>
</dbReference>
<dbReference type="PRINTS" id="PR00070">
    <property type="entry name" value="DHFR"/>
</dbReference>
<evidence type="ECO:0000259" key="9">
    <source>
        <dbReference type="PROSITE" id="PS51330"/>
    </source>
</evidence>
<dbReference type="SUPFAM" id="SSF53597">
    <property type="entry name" value="Dihydrofolate reductase-like"/>
    <property type="match status" value="1"/>
</dbReference>
<evidence type="ECO:0000256" key="8">
    <source>
        <dbReference type="ARBA" id="ARBA00022909"/>
    </source>
</evidence>
<dbReference type="Pfam" id="PF00186">
    <property type="entry name" value="DHFR_1"/>
    <property type="match status" value="1"/>
</dbReference>
<dbReference type="PANTHER" id="PTHR43071">
    <property type="entry name" value="2-AMINO-4-HYDROXY-6-HYDROXYMETHYLDIHYDROPTERIDINE PYROPHOSPHOKINASE"/>
    <property type="match status" value="1"/>
</dbReference>
<dbReference type="InterPro" id="IPR001796">
    <property type="entry name" value="DHFR_dom"/>
</dbReference>
<dbReference type="SUPFAM" id="SSF55083">
    <property type="entry name" value="6-hydroxymethyl-7,8-dihydropterin pyrophosphokinase, HPPK"/>
    <property type="match status" value="1"/>
</dbReference>
<dbReference type="NCBIfam" id="TIGR01498">
    <property type="entry name" value="folK"/>
    <property type="match status" value="1"/>
</dbReference>
<dbReference type="Proteomes" id="UP000761380">
    <property type="component" value="Unassembled WGS sequence"/>
</dbReference>
<organism evidence="10 11">
    <name type="scientific">Selenomonas ruminantium</name>
    <dbReference type="NCBI Taxonomy" id="971"/>
    <lineage>
        <taxon>Bacteria</taxon>
        <taxon>Bacillati</taxon>
        <taxon>Bacillota</taxon>
        <taxon>Negativicutes</taxon>
        <taxon>Selenomonadales</taxon>
        <taxon>Selenomonadaceae</taxon>
        <taxon>Selenomonas</taxon>
    </lineage>
</organism>
<comment type="catalytic activity">
    <reaction evidence="1">
        <text>6-hydroxymethyl-7,8-dihydropterin + ATP = (7,8-dihydropterin-6-yl)methyl diphosphate + AMP + H(+)</text>
        <dbReference type="Rhea" id="RHEA:11412"/>
        <dbReference type="ChEBI" id="CHEBI:15378"/>
        <dbReference type="ChEBI" id="CHEBI:30616"/>
        <dbReference type="ChEBI" id="CHEBI:44841"/>
        <dbReference type="ChEBI" id="CHEBI:72950"/>
        <dbReference type="ChEBI" id="CHEBI:456215"/>
        <dbReference type="EC" id="2.7.6.3"/>
    </reaction>
</comment>
<evidence type="ECO:0000256" key="1">
    <source>
        <dbReference type="ARBA" id="ARBA00000198"/>
    </source>
</evidence>
<evidence type="ECO:0000256" key="2">
    <source>
        <dbReference type="ARBA" id="ARBA00005051"/>
    </source>
</evidence>
<dbReference type="EMBL" id="SVBY01000059">
    <property type="protein sequence ID" value="MBE6093165.1"/>
    <property type="molecule type" value="Genomic_DNA"/>
</dbReference>
<comment type="pathway">
    <text evidence="2">Cofactor biosynthesis; tetrahydrofolate biosynthesis; 2-amino-4-hydroxy-6-hydroxymethyl-7,8-dihydropteridine diphosphate from 7,8-dihydroneopterin triphosphate: step 4/4.</text>
</comment>
<dbReference type="PROSITE" id="PS51330">
    <property type="entry name" value="DHFR_2"/>
    <property type="match status" value="1"/>
</dbReference>
<evidence type="ECO:0000313" key="10">
    <source>
        <dbReference type="EMBL" id="MBE6093165.1"/>
    </source>
</evidence>
<protein>
    <recommendedName>
        <fullName evidence="3">2-amino-4-hydroxy-6-hydroxymethyldihydropteridine diphosphokinase</fullName>
        <ecNumber evidence="3">2.7.6.3</ecNumber>
    </recommendedName>
</protein>
<evidence type="ECO:0000256" key="4">
    <source>
        <dbReference type="ARBA" id="ARBA00022679"/>
    </source>
</evidence>
<proteinExistence type="predicted"/>
<accession>A0A927WNP0</accession>
<dbReference type="AlphaFoldDB" id="A0A927WNP0"/>
<dbReference type="InterPro" id="IPR000550">
    <property type="entry name" value="Hppk"/>
</dbReference>
<evidence type="ECO:0000256" key="7">
    <source>
        <dbReference type="ARBA" id="ARBA00022840"/>
    </source>
</evidence>
<dbReference type="PANTHER" id="PTHR43071:SF1">
    <property type="entry name" value="2-AMINO-4-HYDROXY-6-HYDROXYMETHYLDIHYDROPTERIDINE PYROPHOSPHOKINASE"/>
    <property type="match status" value="1"/>
</dbReference>
<dbReference type="GO" id="GO:0003848">
    <property type="term" value="F:2-amino-4-hydroxy-6-hydroxymethyldihydropteridine diphosphokinase activity"/>
    <property type="evidence" value="ECO:0007669"/>
    <property type="project" value="UniProtKB-EC"/>
</dbReference>
<dbReference type="GO" id="GO:0005524">
    <property type="term" value="F:ATP binding"/>
    <property type="evidence" value="ECO:0007669"/>
    <property type="project" value="UniProtKB-KW"/>
</dbReference>
<keyword evidence="4 10" id="KW-0808">Transferase</keyword>
<dbReference type="CDD" id="cd00483">
    <property type="entry name" value="HPPK"/>
    <property type="match status" value="1"/>
</dbReference>
<keyword evidence="7" id="KW-0067">ATP-binding</keyword>
<gene>
    <name evidence="10" type="primary">folK</name>
    <name evidence="10" type="ORF">E7201_08400</name>
</gene>
<keyword evidence="5" id="KW-0547">Nucleotide-binding</keyword>
<dbReference type="GO" id="GO:0046656">
    <property type="term" value="P:folic acid biosynthetic process"/>
    <property type="evidence" value="ECO:0007669"/>
    <property type="project" value="UniProtKB-KW"/>
</dbReference>
<dbReference type="GO" id="GO:0046654">
    <property type="term" value="P:tetrahydrofolate biosynthetic process"/>
    <property type="evidence" value="ECO:0007669"/>
    <property type="project" value="InterPro"/>
</dbReference>
<evidence type="ECO:0000256" key="6">
    <source>
        <dbReference type="ARBA" id="ARBA00022777"/>
    </source>
</evidence>
<evidence type="ECO:0000256" key="3">
    <source>
        <dbReference type="ARBA" id="ARBA00013253"/>
    </source>
</evidence>
<dbReference type="InterPro" id="IPR024072">
    <property type="entry name" value="DHFR-like_dom_sf"/>
</dbReference>
<keyword evidence="6" id="KW-0418">Kinase</keyword>
<evidence type="ECO:0000256" key="5">
    <source>
        <dbReference type="ARBA" id="ARBA00022741"/>
    </source>
</evidence>
<dbReference type="Gene3D" id="3.40.430.10">
    <property type="entry name" value="Dihydrofolate Reductase, subunit A"/>
    <property type="match status" value="1"/>
</dbReference>
<reference evidence="10" key="1">
    <citation type="submission" date="2019-04" db="EMBL/GenBank/DDBJ databases">
        <title>Evolution of Biomass-Degrading Anaerobic Consortia Revealed by Metagenomics.</title>
        <authorList>
            <person name="Peng X."/>
        </authorList>
    </citation>
    <scope>NUCLEOTIDE SEQUENCE</scope>
    <source>
        <strain evidence="10">SIG240</strain>
    </source>
</reference>
<keyword evidence="8" id="KW-0289">Folate biosynthesis</keyword>
<dbReference type="CDD" id="cd00209">
    <property type="entry name" value="DHFR"/>
    <property type="match status" value="1"/>
</dbReference>
<dbReference type="InterPro" id="IPR035907">
    <property type="entry name" value="Hppk_sf"/>
</dbReference>
<dbReference type="EC" id="2.7.6.3" evidence="3"/>